<feature type="domain" description="Aminoglycoside phosphotransferase" evidence="1">
    <location>
        <begin position="97"/>
        <end position="183"/>
    </location>
</feature>
<proteinExistence type="predicted"/>
<evidence type="ECO:0000313" key="3">
    <source>
        <dbReference type="Proteomes" id="UP000612899"/>
    </source>
</evidence>
<protein>
    <submittedName>
        <fullName evidence="2">Phosphotransferase</fullName>
    </submittedName>
</protein>
<reference evidence="2" key="1">
    <citation type="submission" date="2021-01" db="EMBL/GenBank/DDBJ databases">
        <title>Whole genome shotgun sequence of Rhizocola hellebori NBRC 109834.</title>
        <authorList>
            <person name="Komaki H."/>
            <person name="Tamura T."/>
        </authorList>
    </citation>
    <scope>NUCLEOTIDE SEQUENCE</scope>
    <source>
        <strain evidence="2">NBRC 109834</strain>
    </source>
</reference>
<keyword evidence="3" id="KW-1185">Reference proteome</keyword>
<dbReference type="Pfam" id="PF01636">
    <property type="entry name" value="APH"/>
    <property type="match status" value="1"/>
</dbReference>
<sequence length="275" mass="30130">MVPAPLTGPVEVTKDRPWSLVAKVPTESGLFWFKENRGQTLYEAGLMQALWQWAPDAVLQPVAVHEQRGWSLLPDGGPTLRETGEVDWPAMLTLFAQLQRDLAGRADQMLALGVPDHRPAKLAELAATLPMPEGALPVLQRHCEELAASVIPASIQHDDLHDGNVFSSGRFFDWGDASVQHPFGVLLVSLRVAADKLGVEDGDPSLAPLRDAYLRVWSDLASPEQLLREAELAVQVAKVSRALSWQRSLVNATQPHDFGDPVTGWLAELLVNTPR</sequence>
<dbReference type="EMBL" id="BONY01000011">
    <property type="protein sequence ID" value="GIH04160.1"/>
    <property type="molecule type" value="Genomic_DNA"/>
</dbReference>
<gene>
    <name evidence="2" type="ORF">Rhe02_22270</name>
</gene>
<evidence type="ECO:0000313" key="2">
    <source>
        <dbReference type="EMBL" id="GIH04160.1"/>
    </source>
</evidence>
<dbReference type="AlphaFoldDB" id="A0A8J3Q6S0"/>
<accession>A0A8J3Q6S0</accession>
<dbReference type="InterPro" id="IPR002575">
    <property type="entry name" value="Aminoglycoside_PTrfase"/>
</dbReference>
<organism evidence="2 3">
    <name type="scientific">Rhizocola hellebori</name>
    <dbReference type="NCBI Taxonomy" id="1392758"/>
    <lineage>
        <taxon>Bacteria</taxon>
        <taxon>Bacillati</taxon>
        <taxon>Actinomycetota</taxon>
        <taxon>Actinomycetes</taxon>
        <taxon>Micromonosporales</taxon>
        <taxon>Micromonosporaceae</taxon>
        <taxon>Rhizocola</taxon>
    </lineage>
</organism>
<comment type="caution">
    <text evidence="2">The sequence shown here is derived from an EMBL/GenBank/DDBJ whole genome shotgun (WGS) entry which is preliminary data.</text>
</comment>
<evidence type="ECO:0000259" key="1">
    <source>
        <dbReference type="Pfam" id="PF01636"/>
    </source>
</evidence>
<name>A0A8J3Q6S0_9ACTN</name>
<dbReference type="Proteomes" id="UP000612899">
    <property type="component" value="Unassembled WGS sequence"/>
</dbReference>
<dbReference type="SUPFAM" id="SSF56112">
    <property type="entry name" value="Protein kinase-like (PK-like)"/>
    <property type="match status" value="1"/>
</dbReference>
<dbReference type="InterPro" id="IPR011009">
    <property type="entry name" value="Kinase-like_dom_sf"/>
</dbReference>